<keyword evidence="2" id="KW-0560">Oxidoreductase</keyword>
<dbReference type="InterPro" id="IPR050523">
    <property type="entry name" value="AKR_Detox_Biosynth"/>
</dbReference>
<evidence type="ECO:0000256" key="1">
    <source>
        <dbReference type="ARBA" id="ARBA00022857"/>
    </source>
</evidence>
<dbReference type="PANTHER" id="PTHR43364">
    <property type="entry name" value="NADH-SPECIFIC METHYLGLYOXAL REDUCTASE-RELATED"/>
    <property type="match status" value="1"/>
</dbReference>
<reference evidence="4 5" key="1">
    <citation type="journal article" date="2016" name="Mol. Biol. Evol.">
        <title>Comparative Genomics of Early-Diverging Mushroom-Forming Fungi Provides Insights into the Origins of Lignocellulose Decay Capabilities.</title>
        <authorList>
            <person name="Nagy L.G."/>
            <person name="Riley R."/>
            <person name="Tritt A."/>
            <person name="Adam C."/>
            <person name="Daum C."/>
            <person name="Floudas D."/>
            <person name="Sun H."/>
            <person name="Yadav J.S."/>
            <person name="Pangilinan J."/>
            <person name="Larsson K.H."/>
            <person name="Matsuura K."/>
            <person name="Barry K."/>
            <person name="Labutti K."/>
            <person name="Kuo R."/>
            <person name="Ohm R.A."/>
            <person name="Bhattacharya S.S."/>
            <person name="Shirouzu T."/>
            <person name="Yoshinaga Y."/>
            <person name="Martin F.M."/>
            <person name="Grigoriev I.V."/>
            <person name="Hibbett D.S."/>
        </authorList>
    </citation>
    <scope>NUCLEOTIDE SEQUENCE [LARGE SCALE GENOMIC DNA]</scope>
    <source>
        <strain evidence="4 5">HHB9708</strain>
    </source>
</reference>
<dbReference type="GO" id="GO:0016491">
    <property type="term" value="F:oxidoreductase activity"/>
    <property type="evidence" value="ECO:0007669"/>
    <property type="project" value="UniProtKB-KW"/>
</dbReference>
<keyword evidence="5" id="KW-1185">Reference proteome</keyword>
<evidence type="ECO:0000313" key="4">
    <source>
        <dbReference type="EMBL" id="KZS97173.1"/>
    </source>
</evidence>
<evidence type="ECO:0000256" key="2">
    <source>
        <dbReference type="ARBA" id="ARBA00023002"/>
    </source>
</evidence>
<dbReference type="STRING" id="1314777.A0A164YRP1"/>
<accession>A0A164YRP1</accession>
<dbReference type="CDD" id="cd19079">
    <property type="entry name" value="AKR_EcYajO-like"/>
    <property type="match status" value="1"/>
</dbReference>
<dbReference type="InterPro" id="IPR036812">
    <property type="entry name" value="NAD(P)_OxRdtase_dom_sf"/>
</dbReference>
<dbReference type="GO" id="GO:0005829">
    <property type="term" value="C:cytosol"/>
    <property type="evidence" value="ECO:0007669"/>
    <property type="project" value="UniProtKB-ARBA"/>
</dbReference>
<dbReference type="InterPro" id="IPR023210">
    <property type="entry name" value="NADP_OxRdtase_dom"/>
</dbReference>
<dbReference type="Pfam" id="PF00248">
    <property type="entry name" value="Aldo_ket_red"/>
    <property type="match status" value="1"/>
</dbReference>
<name>A0A164YRP1_9AGAM</name>
<dbReference type="Proteomes" id="UP000076722">
    <property type="component" value="Unassembled WGS sequence"/>
</dbReference>
<gene>
    <name evidence="4" type="ORF">SISNIDRAFT_482107</name>
</gene>
<feature type="domain" description="NADP-dependent oxidoreductase" evidence="3">
    <location>
        <begin position="20"/>
        <end position="332"/>
    </location>
</feature>
<keyword evidence="1" id="KW-0521">NADP</keyword>
<dbReference type="Gene3D" id="3.20.20.100">
    <property type="entry name" value="NADP-dependent oxidoreductase domain"/>
    <property type="match status" value="1"/>
</dbReference>
<dbReference type="AlphaFoldDB" id="A0A164YRP1"/>
<organism evidence="4 5">
    <name type="scientific">Sistotremastrum niveocremeum HHB9708</name>
    <dbReference type="NCBI Taxonomy" id="1314777"/>
    <lineage>
        <taxon>Eukaryota</taxon>
        <taxon>Fungi</taxon>
        <taxon>Dikarya</taxon>
        <taxon>Basidiomycota</taxon>
        <taxon>Agaricomycotina</taxon>
        <taxon>Agaricomycetes</taxon>
        <taxon>Sistotremastrales</taxon>
        <taxon>Sistotremastraceae</taxon>
        <taxon>Sertulicium</taxon>
        <taxon>Sertulicium niveocremeum</taxon>
    </lineage>
</organism>
<evidence type="ECO:0000259" key="3">
    <source>
        <dbReference type="Pfam" id="PF00248"/>
    </source>
</evidence>
<proteinExistence type="predicted"/>
<dbReference type="FunFam" id="3.20.20.100:FF:000004">
    <property type="entry name" value="Oxidoreductase, aldo/keto reductase"/>
    <property type="match status" value="1"/>
</dbReference>
<dbReference type="EMBL" id="KV419397">
    <property type="protein sequence ID" value="KZS97173.1"/>
    <property type="molecule type" value="Genomic_DNA"/>
</dbReference>
<dbReference type="PANTHER" id="PTHR43364:SF9">
    <property type="entry name" value="OXIDOREDUCTASE"/>
    <property type="match status" value="1"/>
</dbReference>
<sequence>MSSVQYRKLGNSGLRVSVPILGAGSFGSSEWAPWIVEEKEAIEIIKAAWDRGINTIDTANQYSNGASEQIIGKFLKLHNIPRNKILIFSKCFFPVGTTPGIRTFEHPELSNTAEYVNQGGNSRAAIFNQIEASLKRLGTDYIDLYQLHRYDYDTPPEETMEALHDLVKAGKVRYIGASSMWTWQFANMNQIAERHGWTKFIAMQNDYSLLYREEEREMNAYCKYAGIGLIPYSPLASGFLARPLGTETARKKHEDNMVYATVLSDADRAIIGRVEEVSKKKNCTMSQVAIAWLLTKVTSPVMGINSVKRLDDAVDFGNDITAEEAAYLEELYVPKPVSGHQ</sequence>
<dbReference type="SUPFAM" id="SSF51430">
    <property type="entry name" value="NAD(P)-linked oxidoreductase"/>
    <property type="match status" value="1"/>
</dbReference>
<evidence type="ECO:0000313" key="5">
    <source>
        <dbReference type="Proteomes" id="UP000076722"/>
    </source>
</evidence>
<protein>
    <submittedName>
        <fullName evidence="4">Aldo/keto reductase</fullName>
    </submittedName>
</protein>